<reference evidence="1" key="2">
    <citation type="journal article" date="2022" name="Microbiol. Resour. Announc.">
        <title>Whole-Genome Sequence of Entomortierella parvispora E1425, a Mucoromycotan Fungus Associated with Burkholderiaceae-Related Endosymbiotic Bacteria.</title>
        <authorList>
            <person name="Herlambang A."/>
            <person name="Guo Y."/>
            <person name="Takashima Y."/>
            <person name="Narisawa K."/>
            <person name="Ohta H."/>
            <person name="Nishizawa T."/>
        </authorList>
    </citation>
    <scope>NUCLEOTIDE SEQUENCE</scope>
    <source>
        <strain evidence="1">E1425</strain>
    </source>
</reference>
<keyword evidence="2" id="KW-1185">Reference proteome</keyword>
<organism evidence="1 2">
    <name type="scientific">Entomortierella parvispora</name>
    <dbReference type="NCBI Taxonomy" id="205924"/>
    <lineage>
        <taxon>Eukaryota</taxon>
        <taxon>Fungi</taxon>
        <taxon>Fungi incertae sedis</taxon>
        <taxon>Mucoromycota</taxon>
        <taxon>Mortierellomycotina</taxon>
        <taxon>Mortierellomycetes</taxon>
        <taxon>Mortierellales</taxon>
        <taxon>Mortierellaceae</taxon>
        <taxon>Entomortierella</taxon>
    </lineage>
</organism>
<dbReference type="AlphaFoldDB" id="A0A9P3M0S6"/>
<evidence type="ECO:0000313" key="2">
    <source>
        <dbReference type="Proteomes" id="UP000827284"/>
    </source>
</evidence>
<comment type="caution">
    <text evidence="1">The sequence shown here is derived from an EMBL/GenBank/DDBJ whole genome shotgun (WGS) entry which is preliminary data.</text>
</comment>
<dbReference type="EMBL" id="BQFW01000013">
    <property type="protein sequence ID" value="GJJ77573.1"/>
    <property type="molecule type" value="Genomic_DNA"/>
</dbReference>
<protein>
    <submittedName>
        <fullName evidence="1">Uncharacterized protein</fullName>
    </submittedName>
</protein>
<dbReference type="Proteomes" id="UP000827284">
    <property type="component" value="Unassembled WGS sequence"/>
</dbReference>
<sequence length="137" mass="13624">MSVYKGRFFQAYIVLIAVVVILNHGENRGMNFAVNAAPVPYGLEDLTRPAVEGVVNPLGTGVGRGVAGAAAGTQQTADLLGDAIDTLLHTLGGIAGNADQGAGVAVANAAPAVQSTVHAIQHNDGALGDVATIVGGN</sequence>
<gene>
    <name evidence="1" type="ORF">EMPS_09932</name>
</gene>
<evidence type="ECO:0000313" key="1">
    <source>
        <dbReference type="EMBL" id="GJJ77573.1"/>
    </source>
</evidence>
<name>A0A9P3M0S6_9FUNG</name>
<accession>A0A9P3M0S6</accession>
<proteinExistence type="predicted"/>
<reference evidence="1" key="1">
    <citation type="submission" date="2021-11" db="EMBL/GenBank/DDBJ databases">
        <authorList>
            <person name="Herlambang A."/>
            <person name="Guo Y."/>
            <person name="Takashima Y."/>
            <person name="Nishizawa T."/>
        </authorList>
    </citation>
    <scope>NUCLEOTIDE SEQUENCE</scope>
    <source>
        <strain evidence="1">E1425</strain>
    </source>
</reference>